<dbReference type="EMBL" id="RXOC01000006">
    <property type="protein sequence ID" value="RXF69821.1"/>
    <property type="molecule type" value="Genomic_DNA"/>
</dbReference>
<keyword evidence="6" id="KW-1185">Reference proteome</keyword>
<dbReference type="RefSeq" id="WP_128769523.1">
    <property type="nucleotide sequence ID" value="NZ_RXOC01000006.1"/>
</dbReference>
<dbReference type="InterPro" id="IPR006016">
    <property type="entry name" value="UspA"/>
</dbReference>
<dbReference type="EMBL" id="VWNE01000008">
    <property type="protein sequence ID" value="KAA8484368.1"/>
    <property type="molecule type" value="Genomic_DNA"/>
</dbReference>
<proteinExistence type="inferred from homology"/>
<dbReference type="Gene3D" id="3.40.50.12370">
    <property type="match status" value="1"/>
</dbReference>
<reference evidence="4 5" key="1">
    <citation type="submission" date="2018-12" db="EMBL/GenBank/DDBJ databases">
        <title>The Draft Genome Sequence of the Soil Bacterium Pedobacter tournemirensis R1.</title>
        <authorList>
            <person name="He J."/>
        </authorList>
    </citation>
    <scope>NUCLEOTIDE SEQUENCE [LARGE SCALE GENOMIC DNA]</scope>
    <source>
        <strain evidence="4 5">R1</strain>
    </source>
</reference>
<dbReference type="PANTHER" id="PTHR46268:SF6">
    <property type="entry name" value="UNIVERSAL STRESS PROTEIN UP12"/>
    <property type="match status" value="1"/>
</dbReference>
<dbReference type="InterPro" id="IPR006015">
    <property type="entry name" value="Universal_stress_UspA"/>
</dbReference>
<dbReference type="Proteomes" id="UP000290848">
    <property type="component" value="Unassembled WGS sequence"/>
</dbReference>
<organism evidence="4 5">
    <name type="scientific">Arcticibacter tournemirensis</name>
    <dbReference type="NCBI Taxonomy" id="699437"/>
    <lineage>
        <taxon>Bacteria</taxon>
        <taxon>Pseudomonadati</taxon>
        <taxon>Bacteroidota</taxon>
        <taxon>Sphingobacteriia</taxon>
        <taxon>Sphingobacteriales</taxon>
        <taxon>Sphingobacteriaceae</taxon>
        <taxon>Arcticibacter</taxon>
    </lineage>
</organism>
<protein>
    <submittedName>
        <fullName evidence="4">Universal stress protein</fullName>
    </submittedName>
</protein>
<evidence type="ECO:0000313" key="6">
    <source>
        <dbReference type="Proteomes" id="UP000322918"/>
    </source>
</evidence>
<dbReference type="CDD" id="cd00293">
    <property type="entry name" value="USP-like"/>
    <property type="match status" value="1"/>
</dbReference>
<evidence type="ECO:0000256" key="1">
    <source>
        <dbReference type="ARBA" id="ARBA00008791"/>
    </source>
</evidence>
<reference evidence="3 6" key="2">
    <citation type="submission" date="2019-09" db="EMBL/GenBank/DDBJ databases">
        <title>Pararcticibacter amylolyticus gen. nov., sp. nov., isolated from a rottenly hemp rope, and reclassification of Pedobacter tournemirensis as Pararcticibacter tournemirensis comb. nov.</title>
        <authorList>
            <person name="Cai Y."/>
        </authorList>
    </citation>
    <scope>NUCLEOTIDE SEQUENCE [LARGE SCALE GENOMIC DNA]</scope>
    <source>
        <strain evidence="3 6">TF5-37.2-LB10</strain>
    </source>
</reference>
<feature type="domain" description="UspA" evidence="2">
    <location>
        <begin position="1"/>
        <end position="138"/>
    </location>
</feature>
<accession>A0A4Q0M9F0</accession>
<dbReference type="PANTHER" id="PTHR46268">
    <property type="entry name" value="STRESS RESPONSE PROTEIN NHAX"/>
    <property type="match status" value="1"/>
</dbReference>
<dbReference type="PRINTS" id="PR01438">
    <property type="entry name" value="UNVRSLSTRESS"/>
</dbReference>
<dbReference type="Proteomes" id="UP000322918">
    <property type="component" value="Unassembled WGS sequence"/>
</dbReference>
<dbReference type="SUPFAM" id="SSF52402">
    <property type="entry name" value="Adenine nucleotide alpha hydrolases-like"/>
    <property type="match status" value="2"/>
</dbReference>
<evidence type="ECO:0000313" key="5">
    <source>
        <dbReference type="Proteomes" id="UP000290848"/>
    </source>
</evidence>
<gene>
    <name evidence="4" type="ORF">EKH83_11270</name>
    <name evidence="3" type="ORF">F1649_06230</name>
</gene>
<dbReference type="OrthoDB" id="9788959at2"/>
<comment type="caution">
    <text evidence="4">The sequence shown here is derived from an EMBL/GenBank/DDBJ whole genome shotgun (WGS) entry which is preliminary data.</text>
</comment>
<sequence length="276" mass="30514">MKTIIVATDLSKDANNALEYAASLAKCINAKIVLYNSFMLPAHAANTLMPADGVEKMMASNRASLEYAALRISCLYDIKTEWDSNISNVEEELDKQVEKHKADLVVMGMRGNSFDQKLFGNTTTSVIRHAKYPVLVVPKNVSFKGIHKILFACDNNCKFALSTLKMLNEVASELKAEVLVLHVEKAKKMAQEEVLVGAGTHNEIETNLNGINHSYHDMDGCSVIKGIERGIEDFNADMLVMVPQKYGFWDSMTHKSKTCAMAARSSVPLLSIPNIK</sequence>
<comment type="similarity">
    <text evidence="1">Belongs to the universal stress protein A family.</text>
</comment>
<dbReference type="AlphaFoldDB" id="A0A4Q0M9F0"/>
<evidence type="ECO:0000313" key="4">
    <source>
        <dbReference type="EMBL" id="RXF69821.1"/>
    </source>
</evidence>
<dbReference type="Pfam" id="PF00582">
    <property type="entry name" value="Usp"/>
    <property type="match status" value="1"/>
</dbReference>
<evidence type="ECO:0000259" key="2">
    <source>
        <dbReference type="Pfam" id="PF00582"/>
    </source>
</evidence>
<evidence type="ECO:0000313" key="3">
    <source>
        <dbReference type="EMBL" id="KAA8484368.1"/>
    </source>
</evidence>
<name>A0A4Q0M9F0_9SPHI</name>